<gene>
    <name evidence="1" type="ORF">EGYM00163_LOCUS43298</name>
</gene>
<dbReference type="EMBL" id="HBJA01125731">
    <property type="protein sequence ID" value="CAE0832016.1"/>
    <property type="molecule type" value="Transcribed_RNA"/>
</dbReference>
<accession>A0A7S4LIV9</accession>
<dbReference type="AlphaFoldDB" id="A0A7S4LIV9"/>
<organism evidence="1">
    <name type="scientific">Eutreptiella gymnastica</name>
    <dbReference type="NCBI Taxonomy" id="73025"/>
    <lineage>
        <taxon>Eukaryota</taxon>
        <taxon>Discoba</taxon>
        <taxon>Euglenozoa</taxon>
        <taxon>Euglenida</taxon>
        <taxon>Spirocuta</taxon>
        <taxon>Euglenophyceae</taxon>
        <taxon>Eutreptiales</taxon>
        <taxon>Eutreptiaceae</taxon>
        <taxon>Eutreptiella</taxon>
    </lineage>
</organism>
<sequence length="629" mass="69956">MSFPVDDIVDSVPGDAPGNQFIDTKDMLPGVRYFITNPMRNKDLSDPDAPPDVPPIRCPNDDLEYDNPWVYVGPCEASESSEDYDKCKGSYAPRPIEQIVVILVHDVENFFICTGQDLSIPPKVTSGMGFFIHRLGRDGSGAAKEIGGNIVFNLGLPDGVHKRTAALYRCEDYMGGADAHLPPSACVNFVSTDEDSVQYHESCDCSEGHCECPATAAAGRKFQVSKVKFHPQENRDPGHHLMVRTSKRVPKARQMVRQAAGGNAVTAVSGSTSSILLLEREIESPPDFCRDLVILAAVPKSFGDGSAGHPGTPMLEKLRMYLRNRIKEYMEACPRYCPRVTLVQYSDGGQIRAGPTTKWEGALADAVMNLKHADAWKFTDVIDPMAVGHEGGRIDTHLDDWLTFITDPQCTFDRPLTGGTCTDGLCCLFFPDRIEKVVYDADFAEIVNERNLVKEDINFEFVLPGHSRKQNGQAIDPVQLYWDWKNRGIQRIILTGWDALQNLGVDADQNDLLAELQFQTLLDAPHQAHVANVIPAADLPTHPLIELFVCNCTSMPGPWNLCRDCEDRDGFYITYVCPYESILMEYCYTCVMPPDAENPMGIHEYVVCDGWDASQIKDQCDSDHPLWDH</sequence>
<evidence type="ECO:0000313" key="1">
    <source>
        <dbReference type="EMBL" id="CAE0832016.1"/>
    </source>
</evidence>
<reference evidence="1" key="1">
    <citation type="submission" date="2021-01" db="EMBL/GenBank/DDBJ databases">
        <authorList>
            <person name="Corre E."/>
            <person name="Pelletier E."/>
            <person name="Niang G."/>
            <person name="Scheremetjew M."/>
            <person name="Finn R."/>
            <person name="Kale V."/>
            <person name="Holt S."/>
            <person name="Cochrane G."/>
            <person name="Meng A."/>
            <person name="Brown T."/>
            <person name="Cohen L."/>
        </authorList>
    </citation>
    <scope>NUCLEOTIDE SEQUENCE</scope>
    <source>
        <strain evidence="1">CCMP1594</strain>
    </source>
</reference>
<proteinExistence type="predicted"/>
<protein>
    <submittedName>
        <fullName evidence="1">Uncharacterized protein</fullName>
    </submittedName>
</protein>
<name>A0A7S4LIV9_9EUGL</name>